<comment type="caution">
    <text evidence="1">The sequence shown here is derived from an EMBL/GenBank/DDBJ whole genome shotgun (WGS) entry which is preliminary data.</text>
</comment>
<dbReference type="OrthoDB" id="6121148at2"/>
<dbReference type="PROSITE" id="PS51257">
    <property type="entry name" value="PROKAR_LIPOPROTEIN"/>
    <property type="match status" value="1"/>
</dbReference>
<dbReference type="NCBIfam" id="NF047637">
    <property type="entry name" value="lipo_CC0125"/>
    <property type="match status" value="1"/>
</dbReference>
<organism evidence="1 2">
    <name type="scientific">Pseudoalteromonas luteoviolacea</name>
    <dbReference type="NCBI Taxonomy" id="43657"/>
    <lineage>
        <taxon>Bacteria</taxon>
        <taxon>Pseudomonadati</taxon>
        <taxon>Pseudomonadota</taxon>
        <taxon>Gammaproteobacteria</taxon>
        <taxon>Alteromonadales</taxon>
        <taxon>Pseudoalteromonadaceae</taxon>
        <taxon>Pseudoalteromonas</taxon>
    </lineage>
</organism>
<gene>
    <name evidence="1" type="ORF">JF50_13485</name>
</gene>
<accession>A0A0C1QPD0</accession>
<evidence type="ECO:0000313" key="1">
    <source>
        <dbReference type="EMBL" id="KID56897.1"/>
    </source>
</evidence>
<evidence type="ECO:0000313" key="2">
    <source>
        <dbReference type="Proteomes" id="UP000031327"/>
    </source>
</evidence>
<protein>
    <recommendedName>
        <fullName evidence="3">Lipoprotein</fullName>
    </recommendedName>
</protein>
<dbReference type="Proteomes" id="UP000031327">
    <property type="component" value="Unassembled WGS sequence"/>
</dbReference>
<sequence length="164" mass="18474">MFARLLTITTALVSLSGCVSHVYQPYNLLSGGFSEKKVSEKHYSVQYKGNSNLKLQKTLDFTLLRAAVIAHKSGAPSFMSSQVNAKTTYVHGQYGTSEITDATVDIELLNYNVRSSKSGCWIKPPKKEQNQRYPRFIHDTASCIEELKEKLDLTDDQIYRESQS</sequence>
<dbReference type="AlphaFoldDB" id="A0A0C1QPD0"/>
<evidence type="ECO:0008006" key="3">
    <source>
        <dbReference type="Google" id="ProtNLM"/>
    </source>
</evidence>
<reference evidence="1 2" key="1">
    <citation type="submission" date="2014-12" db="EMBL/GenBank/DDBJ databases">
        <title>Draft Genome Sequence of Pseudoalteromonas luteoviolacea HI1.</title>
        <authorList>
            <person name="Asahina A.Y."/>
            <person name="Hadfield M.G."/>
        </authorList>
    </citation>
    <scope>NUCLEOTIDE SEQUENCE [LARGE SCALE GENOMIC DNA]</scope>
    <source>
        <strain evidence="1 2">HI1</strain>
    </source>
</reference>
<dbReference type="RefSeq" id="WP_039609958.1">
    <property type="nucleotide sequence ID" value="NZ_JWIC01000006.1"/>
</dbReference>
<dbReference type="EMBL" id="JWIC01000006">
    <property type="protein sequence ID" value="KID56897.1"/>
    <property type="molecule type" value="Genomic_DNA"/>
</dbReference>
<name>A0A0C1QPD0_9GAMM</name>
<proteinExistence type="predicted"/>